<gene>
    <name evidence="1" type="ORF">MMON_58530</name>
</gene>
<sequence>MSTPTTSPDRRVRIRLVGRDRGTGIVGWSLRGLPGPSADLDGIATTASEAAGAVPPRTPTA</sequence>
<organism evidence="1 2">
    <name type="scientific">Mycolicibacterium monacense</name>
    <name type="common">Mycobacterium monacense</name>
    <dbReference type="NCBI Taxonomy" id="85693"/>
    <lineage>
        <taxon>Bacteria</taxon>
        <taxon>Bacillati</taxon>
        <taxon>Actinomycetota</taxon>
        <taxon>Actinomycetes</taxon>
        <taxon>Mycobacteriales</taxon>
        <taxon>Mycobacteriaceae</taxon>
        <taxon>Mycolicibacterium</taxon>
    </lineage>
</organism>
<accession>A0AAD1N2R2</accession>
<name>A0AAD1N2R2_MYCMB</name>
<evidence type="ECO:0000313" key="1">
    <source>
        <dbReference type="EMBL" id="BBZ64552.1"/>
    </source>
</evidence>
<keyword evidence="2" id="KW-1185">Reference proteome</keyword>
<reference evidence="1 2" key="1">
    <citation type="journal article" date="2019" name="Emerg. Microbes Infect.">
        <title>Comprehensive subspecies identification of 175 nontuberculous mycobacteria species based on 7547 genomic profiles.</title>
        <authorList>
            <person name="Matsumoto Y."/>
            <person name="Kinjo T."/>
            <person name="Motooka D."/>
            <person name="Nabeya D."/>
            <person name="Jung N."/>
            <person name="Uechi K."/>
            <person name="Horii T."/>
            <person name="Iida T."/>
            <person name="Fujita J."/>
            <person name="Nakamura S."/>
        </authorList>
    </citation>
    <scope>NUCLEOTIDE SEQUENCE [LARGE SCALE GENOMIC DNA]</scope>
    <source>
        <strain evidence="1 2">JCM 15658</strain>
    </source>
</reference>
<dbReference type="EMBL" id="AP022617">
    <property type="protein sequence ID" value="BBZ64552.1"/>
    <property type="molecule type" value="Genomic_DNA"/>
</dbReference>
<proteinExistence type="predicted"/>
<dbReference type="AlphaFoldDB" id="A0AAD1N2R2"/>
<dbReference type="Proteomes" id="UP000466039">
    <property type="component" value="Chromosome"/>
</dbReference>
<protein>
    <submittedName>
        <fullName evidence="1">Uncharacterized protein</fullName>
    </submittedName>
</protein>
<evidence type="ECO:0000313" key="2">
    <source>
        <dbReference type="Proteomes" id="UP000466039"/>
    </source>
</evidence>